<dbReference type="InterPro" id="IPR027022">
    <property type="entry name" value="ABC_permease_BceB-typ"/>
</dbReference>
<dbReference type="PIRSF" id="PIRSF018968">
    <property type="entry name" value="ABC_permease_BceB"/>
    <property type="match status" value="1"/>
</dbReference>
<reference evidence="9" key="1">
    <citation type="submission" date="2016-10" db="EMBL/GenBank/DDBJ databases">
        <authorList>
            <person name="Varghese N."/>
            <person name="Submissions S."/>
        </authorList>
    </citation>
    <scope>NUCLEOTIDE SEQUENCE [LARGE SCALE GENOMIC DNA]</scope>
    <source>
        <strain evidence="9">XBD2006</strain>
    </source>
</reference>
<dbReference type="Pfam" id="PF02687">
    <property type="entry name" value="FtsX"/>
    <property type="match status" value="2"/>
</dbReference>
<organism evidence="8 9">
    <name type="scientific">Butyrivibrio hungatei</name>
    <dbReference type="NCBI Taxonomy" id="185008"/>
    <lineage>
        <taxon>Bacteria</taxon>
        <taxon>Bacillati</taxon>
        <taxon>Bacillota</taxon>
        <taxon>Clostridia</taxon>
        <taxon>Lachnospirales</taxon>
        <taxon>Lachnospiraceae</taxon>
        <taxon>Butyrivibrio</taxon>
    </lineage>
</organism>
<comment type="subcellular location">
    <subcellularLocation>
        <location evidence="1 6">Cell membrane</location>
        <topology evidence="1 6">Multi-pass membrane protein</topology>
    </subcellularLocation>
</comment>
<dbReference type="AlphaFoldDB" id="A0A1G5FXM8"/>
<evidence type="ECO:0000256" key="6">
    <source>
        <dbReference type="PIRNR" id="PIRNR018968"/>
    </source>
</evidence>
<evidence type="ECO:0000256" key="4">
    <source>
        <dbReference type="ARBA" id="ARBA00022989"/>
    </source>
</evidence>
<sequence>MNNNLLTRLAFTGLKNNKKTVIPYIALCSVTITVFHILLSLVNSKFLIQNGNPAFYGADFLRFCMTIGCIAVGIFAVIFVFYGNSFVMKGRRKEIGLYGVLGLSKKNVTFVMLIESLVQSTCSIGGGIFAGAFLNKISVLFLFKIVKQPFVKGLDFSLKATLITLVFFMVIFAVCLIYNILTVNMANPISVLKSENVGEKEPKVKIILLIIGVVAITYGYYMALTAKSTLVAMTSLFKAIVLVSVGTYALFISGSIFVLKMLKKNKDYYYKTKHFISVSNLMFRMKHNAAGLASICILSTGVILLLACTSSLMMLGEQNIDIMYPHDVAISLASDDGLSLEEVGKSVDEALDKSGIEAENRIGRRYSISFGEITEKGVEPDCFPREDLSNTCCLYIVTLDDYYLYTGEKETLSPGEILRYSTDNKVKEGENFSIFGTEFYVKKSIDGNVIGDDDSYANFCDVEYIVIANEAEKDLIIQNNPDVPQLSNTLTISFDVDEKTTDEQIQILKDEINGKYGFSTFSYKNEERELFYSLYGGVFFVGIFLTILFLIATVMLIFYKQMSEGMEDKKRFEILSNAGLSDKEARGVIKSQVMLMFFLPVCTAIVHMMFASKILKLFMGMILYVKMSTFCCAIAIVCLVFLLIYTLVYRITSKQYYNIVYGEKKNNESIKENRESFVGNYSYGECGSGNRA</sequence>
<keyword evidence="4 6" id="KW-1133">Transmembrane helix</keyword>
<feature type="transmembrane region" description="Helical" evidence="6">
    <location>
        <begin position="163"/>
        <end position="186"/>
    </location>
</feature>
<keyword evidence="9" id="KW-1185">Reference proteome</keyword>
<keyword evidence="5 6" id="KW-0472">Membrane</keyword>
<proteinExistence type="inferred from homology"/>
<dbReference type="EMBL" id="FMUR01000017">
    <property type="protein sequence ID" value="SCY43857.1"/>
    <property type="molecule type" value="Genomic_DNA"/>
</dbReference>
<feature type="domain" description="ABC3 transporter permease C-terminal" evidence="7">
    <location>
        <begin position="72"/>
        <end position="183"/>
    </location>
</feature>
<dbReference type="RefSeq" id="WP_074463030.1">
    <property type="nucleotide sequence ID" value="NZ_FMUR01000017.1"/>
</dbReference>
<dbReference type="PANTHER" id="PTHR46795:SF3">
    <property type="entry name" value="ABC TRANSPORTER PERMEASE"/>
    <property type="match status" value="1"/>
</dbReference>
<feature type="transmembrane region" description="Helical" evidence="6">
    <location>
        <begin position="122"/>
        <end position="143"/>
    </location>
</feature>
<feature type="transmembrane region" description="Helical" evidence="6">
    <location>
        <begin position="60"/>
        <end position="83"/>
    </location>
</feature>
<feature type="transmembrane region" description="Helical" evidence="6">
    <location>
        <begin position="206"/>
        <end position="224"/>
    </location>
</feature>
<dbReference type="GO" id="GO:0055085">
    <property type="term" value="P:transmembrane transport"/>
    <property type="evidence" value="ECO:0007669"/>
    <property type="project" value="UniProtKB-UniRule"/>
</dbReference>
<feature type="transmembrane region" description="Helical" evidence="6">
    <location>
        <begin position="530"/>
        <end position="559"/>
    </location>
</feature>
<evidence type="ECO:0000313" key="9">
    <source>
        <dbReference type="Proteomes" id="UP000183047"/>
    </source>
</evidence>
<protein>
    <submittedName>
        <fullName evidence="8">Putative ABC transport system permease protein</fullName>
    </submittedName>
</protein>
<comment type="similarity">
    <text evidence="6">Belongs to the ABC-4 integral membrane protein family.</text>
</comment>
<feature type="transmembrane region" description="Helical" evidence="6">
    <location>
        <begin position="627"/>
        <end position="648"/>
    </location>
</feature>
<feature type="domain" description="ABC3 transporter permease C-terminal" evidence="7">
    <location>
        <begin position="543"/>
        <end position="654"/>
    </location>
</feature>
<dbReference type="PANTHER" id="PTHR46795">
    <property type="entry name" value="ABC TRANSPORTER PERMEASE-RELATED-RELATED"/>
    <property type="match status" value="1"/>
</dbReference>
<dbReference type="OrthoDB" id="9781780at2"/>
<dbReference type="InterPro" id="IPR052536">
    <property type="entry name" value="ABC-4_Integral_Memb_Prot"/>
</dbReference>
<evidence type="ECO:0000256" key="3">
    <source>
        <dbReference type="ARBA" id="ARBA00022692"/>
    </source>
</evidence>
<evidence type="ECO:0000256" key="5">
    <source>
        <dbReference type="ARBA" id="ARBA00023136"/>
    </source>
</evidence>
<evidence type="ECO:0000256" key="2">
    <source>
        <dbReference type="ARBA" id="ARBA00022475"/>
    </source>
</evidence>
<evidence type="ECO:0000313" key="8">
    <source>
        <dbReference type="EMBL" id="SCY43857.1"/>
    </source>
</evidence>
<accession>A0A1G5FXM8</accession>
<evidence type="ECO:0000256" key="1">
    <source>
        <dbReference type="ARBA" id="ARBA00004651"/>
    </source>
</evidence>
<feature type="transmembrane region" description="Helical" evidence="6">
    <location>
        <begin position="236"/>
        <end position="259"/>
    </location>
</feature>
<feature type="transmembrane region" description="Helical" evidence="6">
    <location>
        <begin position="21"/>
        <end position="40"/>
    </location>
</feature>
<keyword evidence="2 6" id="KW-1003">Cell membrane</keyword>
<evidence type="ECO:0000259" key="7">
    <source>
        <dbReference type="Pfam" id="PF02687"/>
    </source>
</evidence>
<dbReference type="InterPro" id="IPR003838">
    <property type="entry name" value="ABC3_permease_C"/>
</dbReference>
<name>A0A1G5FXM8_9FIRM</name>
<dbReference type="GO" id="GO:0005886">
    <property type="term" value="C:plasma membrane"/>
    <property type="evidence" value="ECO:0007669"/>
    <property type="project" value="UniProtKB-SubCell"/>
</dbReference>
<dbReference type="Proteomes" id="UP000183047">
    <property type="component" value="Unassembled WGS sequence"/>
</dbReference>
<keyword evidence="6" id="KW-0813">Transport</keyword>
<keyword evidence="3 6" id="KW-0812">Transmembrane</keyword>
<gene>
    <name evidence="8" type="ORF">SAMN02910451_02600</name>
</gene>
<feature type="transmembrane region" description="Helical" evidence="6">
    <location>
        <begin position="289"/>
        <end position="315"/>
    </location>
</feature>
<feature type="transmembrane region" description="Helical" evidence="6">
    <location>
        <begin position="593"/>
        <end position="615"/>
    </location>
</feature>